<evidence type="ECO:0000256" key="3">
    <source>
        <dbReference type="ARBA" id="ARBA00022989"/>
    </source>
</evidence>
<sequence>MQLPPLMHVPTGATKARPAKARRDLPELSPSTRAAGKQEARMIDLAGWEEFVCALLFFLLSHAIPVRPPVKAAIVARTSTRAFTLGYSALSLGALGWLIGATGRAPGVLLWDRLPWQTYVPLVGMALACAIAALAIARPNPLSFGGAQNARFDPQAPGIVGWFRHPLLVALLIWSLGHIPPNGELAPVLLFALFAGFSVLGMRIIDRRMQRQLGPVEWQRLATTRRALRVTPGGVKRLLWGALAYLALVYAHESVIGVTPLP</sequence>
<gene>
    <name evidence="8" type="ORF">SAMN04488026_102855</name>
</gene>
<feature type="transmembrane region" description="Helical" evidence="6">
    <location>
        <begin position="185"/>
        <end position="205"/>
    </location>
</feature>
<dbReference type="EMBL" id="FNEK01000028">
    <property type="protein sequence ID" value="SDJ99450.1"/>
    <property type="molecule type" value="Genomic_DNA"/>
</dbReference>
<reference evidence="8 9" key="1">
    <citation type="submission" date="2016-10" db="EMBL/GenBank/DDBJ databases">
        <authorList>
            <person name="de Groot N.N."/>
        </authorList>
    </citation>
    <scope>NUCLEOTIDE SEQUENCE [LARGE SCALE GENOMIC DNA]</scope>
    <source>
        <strain evidence="8 9">DSM 25294</strain>
    </source>
</reference>
<dbReference type="GO" id="GO:0016020">
    <property type="term" value="C:membrane"/>
    <property type="evidence" value="ECO:0007669"/>
    <property type="project" value="UniProtKB-SubCell"/>
</dbReference>
<feature type="region of interest" description="Disordered" evidence="5">
    <location>
        <begin position="1"/>
        <end position="31"/>
    </location>
</feature>
<evidence type="ECO:0000313" key="8">
    <source>
        <dbReference type="EMBL" id="SDJ99450.1"/>
    </source>
</evidence>
<evidence type="ECO:0000259" key="7">
    <source>
        <dbReference type="Pfam" id="PF07298"/>
    </source>
</evidence>
<dbReference type="AlphaFoldDB" id="A0A1G8YBM0"/>
<evidence type="ECO:0000256" key="2">
    <source>
        <dbReference type="ARBA" id="ARBA00022692"/>
    </source>
</evidence>
<keyword evidence="9" id="KW-1185">Reference proteome</keyword>
<feature type="transmembrane region" description="Helical" evidence="6">
    <location>
        <begin position="158"/>
        <end position="179"/>
    </location>
</feature>
<accession>A0A1G8YBM0</accession>
<keyword evidence="4 6" id="KW-0472">Membrane</keyword>
<dbReference type="Pfam" id="PF07298">
    <property type="entry name" value="NnrU"/>
    <property type="match status" value="1"/>
</dbReference>
<dbReference type="InterPro" id="IPR009915">
    <property type="entry name" value="NnrU_dom"/>
</dbReference>
<keyword evidence="3 6" id="KW-1133">Transmembrane helix</keyword>
<feature type="domain" description="NnrU" evidence="7">
    <location>
        <begin position="51"/>
        <end position="260"/>
    </location>
</feature>
<feature type="transmembrane region" description="Helical" evidence="6">
    <location>
        <begin position="82"/>
        <end position="99"/>
    </location>
</feature>
<evidence type="ECO:0000256" key="5">
    <source>
        <dbReference type="SAM" id="MobiDB-lite"/>
    </source>
</evidence>
<dbReference type="STRING" id="571298.SAMN04488026_102855"/>
<evidence type="ECO:0000256" key="4">
    <source>
        <dbReference type="ARBA" id="ARBA00023136"/>
    </source>
</evidence>
<keyword evidence="2 6" id="KW-0812">Transmembrane</keyword>
<proteinExistence type="predicted"/>
<evidence type="ECO:0000313" key="9">
    <source>
        <dbReference type="Proteomes" id="UP000199382"/>
    </source>
</evidence>
<name>A0A1G8YBM0_9RHOB</name>
<evidence type="ECO:0000256" key="1">
    <source>
        <dbReference type="ARBA" id="ARBA00004141"/>
    </source>
</evidence>
<dbReference type="Proteomes" id="UP000199382">
    <property type="component" value="Unassembled WGS sequence"/>
</dbReference>
<evidence type="ECO:0000256" key="6">
    <source>
        <dbReference type="SAM" id="Phobius"/>
    </source>
</evidence>
<feature type="transmembrane region" description="Helical" evidence="6">
    <location>
        <begin position="119"/>
        <end position="137"/>
    </location>
</feature>
<protein>
    <submittedName>
        <fullName evidence="8">Uncharacterized membrane protein</fullName>
    </submittedName>
</protein>
<comment type="subcellular location">
    <subcellularLocation>
        <location evidence="1">Membrane</location>
        <topology evidence="1">Multi-pass membrane protein</topology>
    </subcellularLocation>
</comment>
<organism evidence="8 9">
    <name type="scientific">Aliiruegeria lutimaris</name>
    <dbReference type="NCBI Taxonomy" id="571298"/>
    <lineage>
        <taxon>Bacteria</taxon>
        <taxon>Pseudomonadati</taxon>
        <taxon>Pseudomonadota</taxon>
        <taxon>Alphaproteobacteria</taxon>
        <taxon>Rhodobacterales</taxon>
        <taxon>Roseobacteraceae</taxon>
        <taxon>Aliiruegeria</taxon>
    </lineage>
</organism>